<evidence type="ECO:0000313" key="3">
    <source>
        <dbReference type="Proteomes" id="UP001283361"/>
    </source>
</evidence>
<sequence length="127" mass="13730">MEVLATQHMRALGSTSRPSPAVELEERNFPAEPMVLKKDLTPPNRVKHCVGNAEHFLLFIPGKFCDYRGEQNEETGSGMMMRRGVSSSAASSSSLSHVLWSLDLSPSRRLGSRPPPGVPCAGVLPAS</sequence>
<reference evidence="2" key="1">
    <citation type="journal article" date="2023" name="G3 (Bethesda)">
        <title>A reference genome for the long-term kleptoplast-retaining sea slug Elysia crispata morphotype clarki.</title>
        <authorList>
            <person name="Eastman K.E."/>
            <person name="Pendleton A.L."/>
            <person name="Shaikh M.A."/>
            <person name="Suttiyut T."/>
            <person name="Ogas R."/>
            <person name="Tomko P."/>
            <person name="Gavelis G."/>
            <person name="Widhalm J.R."/>
            <person name="Wisecaver J.H."/>
        </authorList>
    </citation>
    <scope>NUCLEOTIDE SEQUENCE</scope>
    <source>
        <strain evidence="2">ECLA1</strain>
    </source>
</reference>
<feature type="region of interest" description="Disordered" evidence="1">
    <location>
        <begin position="106"/>
        <end position="127"/>
    </location>
</feature>
<evidence type="ECO:0000256" key="1">
    <source>
        <dbReference type="SAM" id="MobiDB-lite"/>
    </source>
</evidence>
<organism evidence="2 3">
    <name type="scientific">Elysia crispata</name>
    <name type="common">lettuce slug</name>
    <dbReference type="NCBI Taxonomy" id="231223"/>
    <lineage>
        <taxon>Eukaryota</taxon>
        <taxon>Metazoa</taxon>
        <taxon>Spiralia</taxon>
        <taxon>Lophotrochozoa</taxon>
        <taxon>Mollusca</taxon>
        <taxon>Gastropoda</taxon>
        <taxon>Heterobranchia</taxon>
        <taxon>Euthyneura</taxon>
        <taxon>Panpulmonata</taxon>
        <taxon>Sacoglossa</taxon>
        <taxon>Placobranchoidea</taxon>
        <taxon>Plakobranchidae</taxon>
        <taxon>Elysia</taxon>
    </lineage>
</organism>
<feature type="region of interest" description="Disordered" evidence="1">
    <location>
        <begin position="1"/>
        <end position="20"/>
    </location>
</feature>
<dbReference type="Proteomes" id="UP001283361">
    <property type="component" value="Unassembled WGS sequence"/>
</dbReference>
<keyword evidence="3" id="KW-1185">Reference proteome</keyword>
<dbReference type="AlphaFoldDB" id="A0AAE1DGB9"/>
<dbReference type="EMBL" id="JAWDGP010004058">
    <property type="protein sequence ID" value="KAK3768448.1"/>
    <property type="molecule type" value="Genomic_DNA"/>
</dbReference>
<proteinExistence type="predicted"/>
<name>A0AAE1DGB9_9GAST</name>
<protein>
    <submittedName>
        <fullName evidence="2">Uncharacterized protein</fullName>
    </submittedName>
</protein>
<comment type="caution">
    <text evidence="2">The sequence shown here is derived from an EMBL/GenBank/DDBJ whole genome shotgun (WGS) entry which is preliminary data.</text>
</comment>
<gene>
    <name evidence="2" type="ORF">RRG08_053440</name>
</gene>
<evidence type="ECO:0000313" key="2">
    <source>
        <dbReference type="EMBL" id="KAK3768448.1"/>
    </source>
</evidence>
<accession>A0AAE1DGB9</accession>